<dbReference type="Gene3D" id="3.30.450.30">
    <property type="entry name" value="Dynein light chain 2a, cytoplasmic"/>
    <property type="match status" value="1"/>
</dbReference>
<keyword evidence="6" id="KW-1185">Reference proteome</keyword>
<dbReference type="AlphaFoldDB" id="A0A2I3SY90"/>
<dbReference type="InterPro" id="IPR005454">
    <property type="entry name" value="Profilin1/2/3_vertebrate"/>
</dbReference>
<dbReference type="GeneTree" id="ENSGT00940000153664"/>
<dbReference type="GO" id="GO:0005856">
    <property type="term" value="C:cytoskeleton"/>
    <property type="evidence" value="ECO:0007669"/>
    <property type="project" value="UniProtKB-SubCell"/>
</dbReference>
<dbReference type="GO" id="GO:0003779">
    <property type="term" value="F:actin binding"/>
    <property type="evidence" value="ECO:0000318"/>
    <property type="project" value="GO_Central"/>
</dbReference>
<dbReference type="OMA" id="CHKMASP"/>
<dbReference type="GO" id="GO:0005737">
    <property type="term" value="C:cytoplasm"/>
    <property type="evidence" value="ECO:0000318"/>
    <property type="project" value="GO_Central"/>
</dbReference>
<proteinExistence type="predicted"/>
<comment type="subcellular location">
    <subcellularLocation>
        <location evidence="1">Cytoplasm</location>
        <location evidence="1">Cytoskeleton</location>
    </subcellularLocation>
</comment>
<dbReference type="PANTHER" id="PTHR13936">
    <property type="entry name" value="PROFILIN"/>
    <property type="match status" value="1"/>
</dbReference>
<dbReference type="PANTHER" id="PTHR13936:SF14">
    <property type="entry name" value="PROFILIN-1"/>
    <property type="match status" value="1"/>
</dbReference>
<keyword evidence="3" id="KW-0009">Actin-binding</keyword>
<dbReference type="InParanoid" id="A0A2I3SY90"/>
<evidence type="ECO:0000313" key="6">
    <source>
        <dbReference type="Proteomes" id="UP000002277"/>
    </source>
</evidence>
<evidence type="ECO:0000256" key="4">
    <source>
        <dbReference type="ARBA" id="ARBA00023212"/>
    </source>
</evidence>
<keyword evidence="2" id="KW-0963">Cytoplasm</keyword>
<dbReference type="GO" id="GO:0030833">
    <property type="term" value="P:regulation of actin filament polymerization"/>
    <property type="evidence" value="ECO:0000318"/>
    <property type="project" value="GO_Central"/>
</dbReference>
<dbReference type="GO" id="GO:0032233">
    <property type="term" value="P:positive regulation of actin filament bundle assembly"/>
    <property type="evidence" value="ECO:0000318"/>
    <property type="project" value="GO_Central"/>
</dbReference>
<dbReference type="Bgee" id="ENSPTRG00000045247">
    <property type="expression patterns" value="Expressed in lymph node and 19 other cell types or tissues"/>
</dbReference>
<dbReference type="InterPro" id="IPR036140">
    <property type="entry name" value="PFN_sf"/>
</dbReference>
<dbReference type="Ensembl" id="ENSPTRT00000080946.1">
    <property type="protein sequence ID" value="ENSPTRP00000081955.1"/>
    <property type="gene ID" value="ENSPTRG00000045247.1"/>
</dbReference>
<organism evidence="5 6">
    <name type="scientific">Pan troglodytes</name>
    <name type="common">Chimpanzee</name>
    <dbReference type="NCBI Taxonomy" id="9598"/>
    <lineage>
        <taxon>Eukaryota</taxon>
        <taxon>Metazoa</taxon>
        <taxon>Chordata</taxon>
        <taxon>Craniata</taxon>
        <taxon>Vertebrata</taxon>
        <taxon>Euteleostomi</taxon>
        <taxon>Mammalia</taxon>
        <taxon>Eutheria</taxon>
        <taxon>Euarchontoglires</taxon>
        <taxon>Primates</taxon>
        <taxon>Haplorrhini</taxon>
        <taxon>Catarrhini</taxon>
        <taxon>Hominidae</taxon>
        <taxon>Pan</taxon>
    </lineage>
</organism>
<sequence>MNGLTLGGQKYTVVLDSLLQDGELTTDLRMKSIGGAPTFNVIVTMTAKTLGLLMGKEGIHGNFINK</sequence>
<reference evidence="5" key="2">
    <citation type="submission" date="2025-09" db="UniProtKB">
        <authorList>
            <consortium name="Ensembl"/>
        </authorList>
    </citation>
    <scope>IDENTIFICATION</scope>
</reference>
<dbReference type="SUPFAM" id="SSF55770">
    <property type="entry name" value="Profilin (actin-binding protein)"/>
    <property type="match status" value="1"/>
</dbReference>
<dbReference type="PRINTS" id="PR01639">
    <property type="entry name" value="PROFILINMAML"/>
</dbReference>
<evidence type="ECO:0000256" key="3">
    <source>
        <dbReference type="ARBA" id="ARBA00023203"/>
    </source>
</evidence>
<accession>A0A2I3SY90</accession>
<evidence type="ECO:0000256" key="1">
    <source>
        <dbReference type="ARBA" id="ARBA00004245"/>
    </source>
</evidence>
<evidence type="ECO:0000256" key="2">
    <source>
        <dbReference type="ARBA" id="ARBA00022490"/>
    </source>
</evidence>
<keyword evidence="4" id="KW-0206">Cytoskeleton</keyword>
<reference evidence="5" key="1">
    <citation type="submission" date="2025-08" db="UniProtKB">
        <authorList>
            <consortium name="Ensembl"/>
        </authorList>
    </citation>
    <scope>IDENTIFICATION</scope>
</reference>
<evidence type="ECO:0000313" key="5">
    <source>
        <dbReference type="Ensembl" id="ENSPTRP00000081955.1"/>
    </source>
</evidence>
<protein>
    <submittedName>
        <fullName evidence="5">Uncharacterized protein</fullName>
    </submittedName>
</protein>
<name>A0A2I3SY90_PANTR</name>
<dbReference type="Proteomes" id="UP000002277">
    <property type="component" value="Unplaced"/>
</dbReference>
<dbReference type="GO" id="GO:0030036">
    <property type="term" value="P:actin cytoskeleton organization"/>
    <property type="evidence" value="ECO:0007669"/>
    <property type="project" value="InterPro"/>
</dbReference>